<dbReference type="KEGG" id="nli:G3M70_17850"/>
<dbReference type="GO" id="GO:0005886">
    <property type="term" value="C:plasma membrane"/>
    <property type="evidence" value="ECO:0007669"/>
    <property type="project" value="UniProtKB-SubCell"/>
</dbReference>
<protein>
    <submittedName>
        <fullName evidence="8">DoxX family protein</fullName>
    </submittedName>
</protein>
<feature type="transmembrane region" description="Helical" evidence="7">
    <location>
        <begin position="57"/>
        <end position="77"/>
    </location>
</feature>
<dbReference type="Proteomes" id="UP000594688">
    <property type="component" value="Chromosome"/>
</dbReference>
<feature type="transmembrane region" description="Helical" evidence="7">
    <location>
        <begin position="84"/>
        <end position="102"/>
    </location>
</feature>
<comment type="similarity">
    <text evidence="2">Belongs to the DoxX family.</text>
</comment>
<evidence type="ECO:0000256" key="1">
    <source>
        <dbReference type="ARBA" id="ARBA00004651"/>
    </source>
</evidence>
<accession>A0A7T0BZ92</accession>
<evidence type="ECO:0000256" key="7">
    <source>
        <dbReference type="SAM" id="Phobius"/>
    </source>
</evidence>
<dbReference type="Pfam" id="PF07681">
    <property type="entry name" value="DoxX"/>
    <property type="match status" value="1"/>
</dbReference>
<evidence type="ECO:0000313" key="9">
    <source>
        <dbReference type="Proteomes" id="UP000594688"/>
    </source>
</evidence>
<evidence type="ECO:0000256" key="3">
    <source>
        <dbReference type="ARBA" id="ARBA00022475"/>
    </source>
</evidence>
<keyword evidence="5 7" id="KW-1133">Transmembrane helix</keyword>
<dbReference type="InterPro" id="IPR051907">
    <property type="entry name" value="DoxX-like_oxidoreductase"/>
</dbReference>
<comment type="subcellular location">
    <subcellularLocation>
        <location evidence="1">Cell membrane</location>
        <topology evidence="1">Multi-pass membrane protein</topology>
    </subcellularLocation>
</comment>
<keyword evidence="3" id="KW-1003">Cell membrane</keyword>
<evidence type="ECO:0000256" key="4">
    <source>
        <dbReference type="ARBA" id="ARBA00022692"/>
    </source>
</evidence>
<organism evidence="8 9">
    <name type="scientific">Candidatus Nitronauta litoralis</name>
    <dbReference type="NCBI Taxonomy" id="2705533"/>
    <lineage>
        <taxon>Bacteria</taxon>
        <taxon>Pseudomonadati</taxon>
        <taxon>Nitrospinota/Tectimicrobiota group</taxon>
        <taxon>Nitrospinota</taxon>
        <taxon>Nitrospinia</taxon>
        <taxon>Nitrospinales</taxon>
        <taxon>Nitrospinaceae</taxon>
        <taxon>Candidatus Nitronauta</taxon>
    </lineage>
</organism>
<gene>
    <name evidence="8" type="ORF">G3M70_17850</name>
</gene>
<sequence>MEQLRQLFETDDGWDKTILRLVAGGVMFPHGAQKLLGWFGGYGFNGTMGFFTDTMGMPWIMGFTVIMVEFFASLALIAGALTRLSALGISVVMAGAVTVAHWQNGFFMNWANKNEGEGFEYHLLMIGMCGALLIGGGGKASLDRMVFERLKA</sequence>
<evidence type="ECO:0000256" key="6">
    <source>
        <dbReference type="ARBA" id="ARBA00023136"/>
    </source>
</evidence>
<dbReference type="PANTHER" id="PTHR33452:SF1">
    <property type="entry name" value="INNER MEMBRANE PROTEIN YPHA-RELATED"/>
    <property type="match status" value="1"/>
</dbReference>
<keyword evidence="4 7" id="KW-0812">Transmembrane</keyword>
<evidence type="ECO:0000256" key="5">
    <source>
        <dbReference type="ARBA" id="ARBA00022989"/>
    </source>
</evidence>
<evidence type="ECO:0000256" key="2">
    <source>
        <dbReference type="ARBA" id="ARBA00006679"/>
    </source>
</evidence>
<dbReference type="PANTHER" id="PTHR33452">
    <property type="entry name" value="OXIDOREDUCTASE CATD-RELATED"/>
    <property type="match status" value="1"/>
</dbReference>
<name>A0A7T0BZ92_9BACT</name>
<keyword evidence="6 7" id="KW-0472">Membrane</keyword>
<dbReference type="AlphaFoldDB" id="A0A7T0BZ92"/>
<feature type="transmembrane region" description="Helical" evidence="7">
    <location>
        <begin position="122"/>
        <end position="142"/>
    </location>
</feature>
<evidence type="ECO:0000313" key="8">
    <source>
        <dbReference type="EMBL" id="QPJ63632.1"/>
    </source>
</evidence>
<dbReference type="InterPro" id="IPR032808">
    <property type="entry name" value="DoxX"/>
</dbReference>
<proteinExistence type="inferred from homology"/>
<dbReference type="EMBL" id="CP048685">
    <property type="protein sequence ID" value="QPJ63632.1"/>
    <property type="molecule type" value="Genomic_DNA"/>
</dbReference>
<reference evidence="8 9" key="1">
    <citation type="submission" date="2020-02" db="EMBL/GenBank/DDBJ databases">
        <title>Genomic and physiological characterization of two novel Nitrospinaceae genera.</title>
        <authorList>
            <person name="Mueller A.J."/>
            <person name="Jung M.-Y."/>
            <person name="Strachan C.R."/>
            <person name="Herbold C.W."/>
            <person name="Kirkegaard R.H."/>
            <person name="Daims H."/>
        </authorList>
    </citation>
    <scope>NUCLEOTIDE SEQUENCE [LARGE SCALE GENOMIC DNA]</scope>
    <source>
        <strain evidence="8">EB</strain>
    </source>
</reference>